<proteinExistence type="predicted"/>
<dbReference type="InterPro" id="IPR001650">
    <property type="entry name" value="Helicase_C-like"/>
</dbReference>
<dbReference type="InterPro" id="IPR011335">
    <property type="entry name" value="Restrct_endonuc-II-like"/>
</dbReference>
<feature type="domain" description="Helicase ATP-binding" evidence="1">
    <location>
        <begin position="153"/>
        <end position="305"/>
    </location>
</feature>
<dbReference type="InterPro" id="IPR014001">
    <property type="entry name" value="Helicase_ATP-bd"/>
</dbReference>
<dbReference type="GO" id="GO:0003677">
    <property type="term" value="F:DNA binding"/>
    <property type="evidence" value="ECO:0007669"/>
    <property type="project" value="InterPro"/>
</dbReference>
<feature type="domain" description="Helicase C-terminal" evidence="2">
    <location>
        <begin position="359"/>
        <end position="507"/>
    </location>
</feature>
<dbReference type="SUPFAM" id="SSF52540">
    <property type="entry name" value="P-loop containing nucleoside triphosphate hydrolases"/>
    <property type="match status" value="1"/>
</dbReference>
<protein>
    <submittedName>
        <fullName evidence="3">Restriction endonuclease subunit R</fullName>
    </submittedName>
</protein>
<dbReference type="GO" id="GO:0009307">
    <property type="term" value="P:DNA restriction-modification system"/>
    <property type="evidence" value="ECO:0007669"/>
    <property type="project" value="InterPro"/>
</dbReference>
<dbReference type="Gene3D" id="3.40.1350.10">
    <property type="match status" value="1"/>
</dbReference>
<organism evidence="3 4">
    <name type="scientific">Actinotalea ferrariae CF5-4</name>
    <dbReference type="NCBI Taxonomy" id="948458"/>
    <lineage>
        <taxon>Bacteria</taxon>
        <taxon>Bacillati</taxon>
        <taxon>Actinomycetota</taxon>
        <taxon>Actinomycetes</taxon>
        <taxon>Micrococcales</taxon>
        <taxon>Cellulomonadaceae</taxon>
        <taxon>Actinotalea</taxon>
    </lineage>
</organism>
<dbReference type="PROSITE" id="PS51192">
    <property type="entry name" value="HELICASE_ATP_BIND_1"/>
    <property type="match status" value="1"/>
</dbReference>
<keyword evidence="3" id="KW-0255">Endonuclease</keyword>
<gene>
    <name evidence="3" type="ORF">N866_00130</name>
</gene>
<dbReference type="CDD" id="cd18799">
    <property type="entry name" value="SF2_C_EcoAI-like"/>
    <property type="match status" value="1"/>
</dbReference>
<name>A0A021W1L9_9CELL</name>
<dbReference type="PROSITE" id="PS51194">
    <property type="entry name" value="HELICASE_CTER"/>
    <property type="match status" value="1"/>
</dbReference>
<evidence type="ECO:0000313" key="3">
    <source>
        <dbReference type="EMBL" id="EYR65227.1"/>
    </source>
</evidence>
<dbReference type="Proteomes" id="UP000019753">
    <property type="component" value="Unassembled WGS sequence"/>
</dbReference>
<dbReference type="GO" id="GO:0005524">
    <property type="term" value="F:ATP binding"/>
    <property type="evidence" value="ECO:0007669"/>
    <property type="project" value="InterPro"/>
</dbReference>
<dbReference type="PANTHER" id="PTHR47396">
    <property type="entry name" value="TYPE I RESTRICTION ENZYME ECOKI R PROTEIN"/>
    <property type="match status" value="1"/>
</dbReference>
<dbReference type="GO" id="GO:0005829">
    <property type="term" value="C:cytosol"/>
    <property type="evidence" value="ECO:0007669"/>
    <property type="project" value="TreeGrafter"/>
</dbReference>
<evidence type="ECO:0000313" key="4">
    <source>
        <dbReference type="Proteomes" id="UP000019753"/>
    </source>
</evidence>
<dbReference type="SUPFAM" id="SSF52980">
    <property type="entry name" value="Restriction endonuclease-like"/>
    <property type="match status" value="1"/>
</dbReference>
<dbReference type="InterPro" id="IPR007560">
    <property type="entry name" value="Restrct_endonuc_IV_Mrr"/>
</dbReference>
<dbReference type="SMART" id="SM00487">
    <property type="entry name" value="DEXDc"/>
    <property type="match status" value="1"/>
</dbReference>
<comment type="caution">
    <text evidence="3">The sequence shown here is derived from an EMBL/GenBank/DDBJ whole genome shotgun (WGS) entry which is preliminary data.</text>
</comment>
<sequence>MSEVSFCDPQFLREETPQGFARQVERLLALLGFEDVANVDGSGDQGADIIARLKGADWVFQSKWRKAGRAVDEDAVNETWNAMQVYGIHRGVVVTNATFTRKARERAEALARVGVRITLWAGENLSVLYGRASDRLPPFTLHSYQERAVDAAWEALEESGRALVFLATGLGKTVVAGRIVTRALDQNPSAQILIVAHVTDLVEQLERAMWRDIPKSVPTRLLHGDSKPDSLLGVTFAVLPTAASYVASGYRPDLIIVDEAHHVGETGHYATLLEATEARRMGVTATPWRGDRYEIEQTFGEAVVRVSISDGMRLGYLAEVNYRLFTDNVDWDFVESQSERGYSIRDLNKRLFIPERDEAVRDRLREVWDRTPSPRGIVFCQTIQHAEEMARVLARVPGWGATVAVHNDMGKGERRERLLGFRSGSIPIITSVDLLNEGVDVPDVNILCFARVTHSRRIFVQQLGRGLRLRPGKTHVEVLDFVSDLRRLAEVLEIREQVSESDIESVNVPRNQFMFEDARIESLLEQWIADVGDLAGAQETVRLEFPPVEGGV</sequence>
<keyword evidence="3" id="KW-0378">Hydrolase</keyword>
<dbReference type="PANTHER" id="PTHR47396:SF1">
    <property type="entry name" value="ATP-DEPENDENT HELICASE IRC3-RELATED"/>
    <property type="match status" value="1"/>
</dbReference>
<dbReference type="InterPro" id="IPR006935">
    <property type="entry name" value="Helicase/UvrB_N"/>
</dbReference>
<dbReference type="InterPro" id="IPR027417">
    <property type="entry name" value="P-loop_NTPase"/>
</dbReference>
<accession>A0A021W1L9</accession>
<dbReference type="Pfam" id="PF00271">
    <property type="entry name" value="Helicase_C"/>
    <property type="match status" value="1"/>
</dbReference>
<dbReference type="GO" id="GO:0004519">
    <property type="term" value="F:endonuclease activity"/>
    <property type="evidence" value="ECO:0007669"/>
    <property type="project" value="UniProtKB-KW"/>
</dbReference>
<dbReference type="GO" id="GO:0016787">
    <property type="term" value="F:hydrolase activity"/>
    <property type="evidence" value="ECO:0007669"/>
    <property type="project" value="InterPro"/>
</dbReference>
<evidence type="ECO:0000259" key="2">
    <source>
        <dbReference type="PROSITE" id="PS51194"/>
    </source>
</evidence>
<dbReference type="EMBL" id="AXCW01000001">
    <property type="protein sequence ID" value="EYR65227.1"/>
    <property type="molecule type" value="Genomic_DNA"/>
</dbReference>
<keyword evidence="3" id="KW-0540">Nuclease</keyword>
<keyword evidence="4" id="KW-1185">Reference proteome</keyword>
<dbReference type="Pfam" id="PF04471">
    <property type="entry name" value="Mrr_cat"/>
    <property type="match status" value="1"/>
</dbReference>
<evidence type="ECO:0000259" key="1">
    <source>
        <dbReference type="PROSITE" id="PS51192"/>
    </source>
</evidence>
<dbReference type="InterPro" id="IPR050742">
    <property type="entry name" value="Helicase_Restrict-Modif_Enz"/>
</dbReference>
<dbReference type="AlphaFoldDB" id="A0A021W1L9"/>
<dbReference type="Pfam" id="PF04851">
    <property type="entry name" value="ResIII"/>
    <property type="match status" value="1"/>
</dbReference>
<dbReference type="InterPro" id="IPR011856">
    <property type="entry name" value="tRNA_endonuc-like_dom_sf"/>
</dbReference>
<dbReference type="Gene3D" id="3.40.50.300">
    <property type="entry name" value="P-loop containing nucleotide triphosphate hydrolases"/>
    <property type="match status" value="2"/>
</dbReference>
<reference evidence="3 4" key="1">
    <citation type="submission" date="2014-01" db="EMBL/GenBank/DDBJ databases">
        <title>Actinotalea ferrariae CF5-4.</title>
        <authorList>
            <person name="Chen F."/>
            <person name="Li Y."/>
            <person name="Wang G."/>
        </authorList>
    </citation>
    <scope>NUCLEOTIDE SEQUENCE [LARGE SCALE GENOMIC DNA]</scope>
    <source>
        <strain evidence="3 4">CF5-4</strain>
    </source>
</reference>
<dbReference type="SMART" id="SM00490">
    <property type="entry name" value="HELICc"/>
    <property type="match status" value="1"/>
</dbReference>